<dbReference type="AlphaFoldDB" id="A0A9W6TMK6"/>
<evidence type="ECO:0000313" key="1">
    <source>
        <dbReference type="EMBL" id="GMF16117.1"/>
    </source>
</evidence>
<gene>
    <name evidence="1" type="ORF">Plil01_000568100</name>
</gene>
<dbReference type="EMBL" id="BSXW01000241">
    <property type="protein sequence ID" value="GMF16117.1"/>
    <property type="molecule type" value="Genomic_DNA"/>
</dbReference>
<proteinExistence type="predicted"/>
<keyword evidence="2" id="KW-1185">Reference proteome</keyword>
<accession>A0A9W6TMK6</accession>
<organism evidence="1 2">
    <name type="scientific">Phytophthora lilii</name>
    <dbReference type="NCBI Taxonomy" id="2077276"/>
    <lineage>
        <taxon>Eukaryota</taxon>
        <taxon>Sar</taxon>
        <taxon>Stramenopiles</taxon>
        <taxon>Oomycota</taxon>
        <taxon>Peronosporomycetes</taxon>
        <taxon>Peronosporales</taxon>
        <taxon>Peronosporaceae</taxon>
        <taxon>Phytophthora</taxon>
    </lineage>
</organism>
<reference evidence="1" key="1">
    <citation type="submission" date="2023-04" db="EMBL/GenBank/DDBJ databases">
        <title>Phytophthora lilii NBRC 32176.</title>
        <authorList>
            <person name="Ichikawa N."/>
            <person name="Sato H."/>
            <person name="Tonouchi N."/>
        </authorList>
    </citation>
    <scope>NUCLEOTIDE SEQUENCE</scope>
    <source>
        <strain evidence="1">NBRC 32176</strain>
    </source>
</reference>
<evidence type="ECO:0000313" key="2">
    <source>
        <dbReference type="Proteomes" id="UP001165083"/>
    </source>
</evidence>
<sequence length="142" mass="16670">MKSGKLVDTLVSVEAAWICAAEVDVQREEEEREEVLAKLRKQSVKDKYELASAATRLDQELREQQLHWRKKTEMRRLRQLPTDERELAAKAAEANSNNNRKKGSIYVMENLRLAMLMKDTKLRQRVKKCGYLSERKLMLYLC</sequence>
<dbReference type="OrthoDB" id="190375at2759"/>
<dbReference type="Proteomes" id="UP001165083">
    <property type="component" value="Unassembled WGS sequence"/>
</dbReference>
<name>A0A9W6TMK6_9STRA</name>
<comment type="caution">
    <text evidence="1">The sequence shown here is derived from an EMBL/GenBank/DDBJ whole genome shotgun (WGS) entry which is preliminary data.</text>
</comment>
<protein>
    <submittedName>
        <fullName evidence="1">Unnamed protein product</fullName>
    </submittedName>
</protein>